<dbReference type="Proteomes" id="UP000219369">
    <property type="component" value="Unassembled WGS sequence"/>
</dbReference>
<dbReference type="EMBL" id="FMJY01000004">
    <property type="protein sequence ID" value="SCO84434.1"/>
    <property type="molecule type" value="Genomic_DNA"/>
</dbReference>
<evidence type="ECO:0000313" key="1">
    <source>
        <dbReference type="EMBL" id="SCO84434.1"/>
    </source>
</evidence>
<proteinExistence type="predicted"/>
<accession>A0A2H3T6U4</accession>
<name>A0A2H3T6U4_FUSOX</name>
<organism evidence="1 2">
    <name type="scientific">Fusarium oxysporum</name>
    <name type="common">Fusarium vascular wilt</name>
    <dbReference type="NCBI Taxonomy" id="5507"/>
    <lineage>
        <taxon>Eukaryota</taxon>
        <taxon>Fungi</taxon>
        <taxon>Dikarya</taxon>
        <taxon>Ascomycota</taxon>
        <taxon>Pezizomycotina</taxon>
        <taxon>Sordariomycetes</taxon>
        <taxon>Hypocreomycetidae</taxon>
        <taxon>Hypocreales</taxon>
        <taxon>Nectriaceae</taxon>
        <taxon>Fusarium</taxon>
        <taxon>Fusarium oxysporum species complex</taxon>
    </lineage>
</organism>
<protein>
    <submittedName>
        <fullName evidence="1">Uncharacterized protein</fullName>
    </submittedName>
</protein>
<dbReference type="AlphaFoldDB" id="A0A2H3T6U4"/>
<gene>
    <name evidence="1" type="ORF">FRV6_08561</name>
</gene>
<reference evidence="2" key="1">
    <citation type="submission" date="2016-09" db="EMBL/GenBank/DDBJ databases">
        <authorList>
            <person name="Guldener U."/>
        </authorList>
    </citation>
    <scope>NUCLEOTIDE SEQUENCE [LARGE SCALE GENOMIC DNA]</scope>
    <source>
        <strain evidence="2">V64-1</strain>
    </source>
</reference>
<evidence type="ECO:0000313" key="2">
    <source>
        <dbReference type="Proteomes" id="UP000219369"/>
    </source>
</evidence>
<sequence length="77" mass="8944">MEEDFELLRRMADPGHNRRFPRPQFISTDSVVASNGQYVTEAWKTYLIFFAVMTFSSASSIFRHQTLIWFCTGKFGA</sequence>